<evidence type="ECO:0000256" key="1">
    <source>
        <dbReference type="ARBA" id="ARBA00004141"/>
    </source>
</evidence>
<dbReference type="STRING" id="3983.A0A2C9V1I0"/>
<keyword evidence="2 9" id="KW-0812">Transmembrane</keyword>
<evidence type="ECO:0000256" key="2">
    <source>
        <dbReference type="ARBA" id="ARBA00022692"/>
    </source>
</evidence>
<organism evidence="11">
    <name type="scientific">Manihot esculenta</name>
    <name type="common">Cassava</name>
    <name type="synonym">Jatropha manihot</name>
    <dbReference type="NCBI Taxonomy" id="3983"/>
    <lineage>
        <taxon>Eukaryota</taxon>
        <taxon>Viridiplantae</taxon>
        <taxon>Streptophyta</taxon>
        <taxon>Embryophyta</taxon>
        <taxon>Tracheophyta</taxon>
        <taxon>Spermatophyta</taxon>
        <taxon>Magnoliopsida</taxon>
        <taxon>eudicotyledons</taxon>
        <taxon>Gunneridae</taxon>
        <taxon>Pentapetalae</taxon>
        <taxon>rosids</taxon>
        <taxon>fabids</taxon>
        <taxon>Malpighiales</taxon>
        <taxon>Euphorbiaceae</taxon>
        <taxon>Crotonoideae</taxon>
        <taxon>Manihoteae</taxon>
        <taxon>Manihot</taxon>
    </lineage>
</organism>
<dbReference type="Pfam" id="PF13962">
    <property type="entry name" value="PGG"/>
    <property type="match status" value="1"/>
</dbReference>
<feature type="transmembrane region" description="Helical" evidence="9">
    <location>
        <begin position="567"/>
        <end position="591"/>
    </location>
</feature>
<dbReference type="PANTHER" id="PTHR24186:SF46">
    <property type="entry name" value="PROTEIN ACCELERATED CELL DEATH 6-LIKE"/>
    <property type="match status" value="1"/>
</dbReference>
<evidence type="ECO:0000259" key="10">
    <source>
        <dbReference type="Pfam" id="PF13962"/>
    </source>
</evidence>
<evidence type="ECO:0000256" key="5">
    <source>
        <dbReference type="ARBA" id="ARBA00023043"/>
    </source>
</evidence>
<dbReference type="Pfam" id="PF00023">
    <property type="entry name" value="Ank"/>
    <property type="match status" value="1"/>
</dbReference>
<proteinExistence type="predicted"/>
<feature type="region of interest" description="Disordered" evidence="8">
    <location>
        <begin position="628"/>
        <end position="653"/>
    </location>
</feature>
<evidence type="ECO:0000256" key="7">
    <source>
        <dbReference type="PROSITE-ProRule" id="PRU00023"/>
    </source>
</evidence>
<dbReference type="GO" id="GO:0016020">
    <property type="term" value="C:membrane"/>
    <property type="evidence" value="ECO:0000318"/>
    <property type="project" value="GO_Central"/>
</dbReference>
<feature type="repeat" description="ANK" evidence="7">
    <location>
        <begin position="321"/>
        <end position="343"/>
    </location>
</feature>
<evidence type="ECO:0000313" key="11">
    <source>
        <dbReference type="EMBL" id="OAY37566.1"/>
    </source>
</evidence>
<feature type="transmembrane region" description="Helical" evidence="9">
    <location>
        <begin position="498"/>
        <end position="521"/>
    </location>
</feature>
<keyword evidence="6 9" id="KW-0472">Membrane</keyword>
<protein>
    <recommendedName>
        <fullName evidence="10">PGG domain-containing protein</fullName>
    </recommendedName>
</protein>
<dbReference type="InterPro" id="IPR036770">
    <property type="entry name" value="Ankyrin_rpt-contain_sf"/>
</dbReference>
<feature type="domain" description="PGG" evidence="10">
    <location>
        <begin position="449"/>
        <end position="559"/>
    </location>
</feature>
<feature type="transmembrane region" description="Helical" evidence="9">
    <location>
        <begin position="541"/>
        <end position="561"/>
    </location>
</feature>
<name>A0A2C9V1I0_MANES</name>
<dbReference type="Gene3D" id="1.25.40.20">
    <property type="entry name" value="Ankyrin repeat-containing domain"/>
    <property type="match status" value="3"/>
</dbReference>
<dbReference type="OMA" id="GEYVEMH"/>
<dbReference type="EMBL" id="CM004397">
    <property type="protein sequence ID" value="OAY37566.1"/>
    <property type="molecule type" value="Genomic_DNA"/>
</dbReference>
<dbReference type="PROSITE" id="PS50088">
    <property type="entry name" value="ANK_REPEAT"/>
    <property type="match status" value="2"/>
</dbReference>
<dbReference type="PROSITE" id="PS50297">
    <property type="entry name" value="ANK_REP_REGION"/>
    <property type="match status" value="2"/>
</dbReference>
<evidence type="ECO:0000256" key="4">
    <source>
        <dbReference type="ARBA" id="ARBA00022989"/>
    </source>
</evidence>
<dbReference type="AlphaFoldDB" id="A0A2C9V1I0"/>
<gene>
    <name evidence="11" type="ORF">MANES_11G111300</name>
</gene>
<keyword evidence="4 9" id="KW-1133">Transmembrane helix</keyword>
<keyword evidence="5 7" id="KW-0040">ANK repeat</keyword>
<dbReference type="PANTHER" id="PTHR24186">
    <property type="entry name" value="PROTEIN PHOSPHATASE 1 REGULATORY SUBUNIT"/>
    <property type="match status" value="1"/>
</dbReference>
<dbReference type="SUPFAM" id="SSF48403">
    <property type="entry name" value="Ankyrin repeat"/>
    <property type="match status" value="1"/>
</dbReference>
<evidence type="ECO:0000256" key="6">
    <source>
        <dbReference type="ARBA" id="ARBA00023136"/>
    </source>
</evidence>
<keyword evidence="3" id="KW-0677">Repeat</keyword>
<dbReference type="SMART" id="SM00248">
    <property type="entry name" value="ANK"/>
    <property type="match status" value="9"/>
</dbReference>
<dbReference type="InterPro" id="IPR026961">
    <property type="entry name" value="PGG_dom"/>
</dbReference>
<reference evidence="11" key="1">
    <citation type="submission" date="2016-02" db="EMBL/GenBank/DDBJ databases">
        <title>WGS assembly of Manihot esculenta.</title>
        <authorList>
            <person name="Bredeson J.V."/>
            <person name="Prochnik S.E."/>
            <person name="Lyons J.B."/>
            <person name="Schmutz J."/>
            <person name="Grimwood J."/>
            <person name="Vrebalov J."/>
            <person name="Bart R.S."/>
            <person name="Amuge T."/>
            <person name="Ferguson M.E."/>
            <person name="Green R."/>
            <person name="Putnam N."/>
            <person name="Stites J."/>
            <person name="Rounsley S."/>
            <person name="Rokhsar D.S."/>
        </authorList>
    </citation>
    <scope>NUCLEOTIDE SEQUENCE [LARGE SCALE GENOMIC DNA]</scope>
    <source>
        <tissue evidence="11">Leaf</tissue>
    </source>
</reference>
<evidence type="ECO:0000256" key="3">
    <source>
        <dbReference type="ARBA" id="ARBA00022737"/>
    </source>
</evidence>
<evidence type="ECO:0000256" key="8">
    <source>
        <dbReference type="SAM" id="MobiDB-lite"/>
    </source>
</evidence>
<dbReference type="InterPro" id="IPR002110">
    <property type="entry name" value="Ankyrin_rpt"/>
</dbReference>
<sequence length="653" mass="73867">MDLNIRVNEEGSWELRSKRLEILKAKETPEFLEHSIQLPNHRYIDPELDKALKEGNADNFIDALEQVSEKLSLSAILNQAGPAGDTLLHIAARFHKEEIVQLIAYHFSSIISRRNVIGNTVLHVAAKAGMLNTVEVLKDSDGFLWMKNVHGNTALHEAVMHHRHDVVLFLISADPAVWYCQNTVGWSPLYMAVRVNDMQMLRLLLRAPIEDRDALTRLEGNSPAHAAVLVENIDMLKEMATMNPELIRLKDGRGRNVLHLAAYGGDGEAVRFISSQFRWSMFEMDNKGFLPIHIASKKGYVEIVKELFNKWPYPKELLNREGQSILHVAAKSGRNNVVKYILKTPILKKKLLNTTDINGNTPLHLAAMHSHPAVVLTLTWQNEIEINLLNNESLTPFDVSPKFFSKAPRGQYNLTNSALWSAGALPSFDAKIQKQKEKTSKSRKAPEIEWVKERVGMLLMKETLVATATFAATFTVPGGFNSSENPEKGIATMLNNRMFLLFVVCNTIAFYSSIISIFSMLWTTTSDYFVVCRAYSFSQNLFVFALGMMSLAFMAAIHVAVSKVSWLAYYTVILGIISLAILVLMFTAFEFPLGHSPRFMRCISYYISYAIIPLLGDYDELPIDKAEESEHNEQEKLRKDEQQESLSEEKMRN</sequence>
<accession>A0A2C9V1I0</accession>
<dbReference type="Pfam" id="PF12796">
    <property type="entry name" value="Ank_2"/>
    <property type="match status" value="3"/>
</dbReference>
<comment type="subcellular location">
    <subcellularLocation>
        <location evidence="1">Membrane</location>
        <topology evidence="1">Multi-pass membrane protein</topology>
    </subcellularLocation>
</comment>
<evidence type="ECO:0000256" key="9">
    <source>
        <dbReference type="SAM" id="Phobius"/>
    </source>
</evidence>
<feature type="repeat" description="ANK" evidence="7">
    <location>
        <begin position="358"/>
        <end position="391"/>
    </location>
</feature>